<evidence type="ECO:0000259" key="5">
    <source>
        <dbReference type="Pfam" id="PF00696"/>
    </source>
</evidence>
<evidence type="ECO:0000256" key="2">
    <source>
        <dbReference type="ARBA" id="ARBA00022679"/>
    </source>
</evidence>
<keyword evidence="3" id="KW-0418">Kinase</keyword>
<dbReference type="EC" id="2.7.2.2" evidence="4"/>
<dbReference type="GO" id="GO:0005829">
    <property type="term" value="C:cytosol"/>
    <property type="evidence" value="ECO:0007669"/>
    <property type="project" value="TreeGrafter"/>
</dbReference>
<dbReference type="Pfam" id="PF00696">
    <property type="entry name" value="AA_kinase"/>
    <property type="match status" value="1"/>
</dbReference>
<dbReference type="Gene3D" id="3.40.1160.10">
    <property type="entry name" value="Acetylglutamate kinase-like"/>
    <property type="match status" value="1"/>
</dbReference>
<dbReference type="GO" id="GO:0019546">
    <property type="term" value="P:L-arginine deiminase pathway"/>
    <property type="evidence" value="ECO:0007669"/>
    <property type="project" value="TreeGrafter"/>
</dbReference>
<reference evidence="6 7" key="1">
    <citation type="submission" date="2018-08" db="EMBL/GenBank/DDBJ databases">
        <title>Recombination of ecologically and evolutionarily significant loci maintains genetic cohesion in the Pseudomonas syringae species complex.</title>
        <authorList>
            <person name="Dillon M."/>
            <person name="Thakur S."/>
            <person name="Almeida R.N.D."/>
            <person name="Weir B.S."/>
            <person name="Guttman D.S."/>
        </authorList>
    </citation>
    <scope>NUCLEOTIDE SEQUENCE [LARGE SCALE GENOMIC DNA]</scope>
    <source>
        <strain evidence="6 7">ICMP 14479</strain>
    </source>
</reference>
<dbReference type="PANTHER" id="PTHR30409:SF1">
    <property type="entry name" value="CARBAMATE KINASE-RELATED"/>
    <property type="match status" value="1"/>
</dbReference>
<dbReference type="NCBIfam" id="NF009008">
    <property type="entry name" value="PRK12354.1"/>
    <property type="match status" value="1"/>
</dbReference>
<dbReference type="CDD" id="cd04235">
    <property type="entry name" value="AAK_CK"/>
    <property type="match status" value="1"/>
</dbReference>
<name>A0A3M5UEL6_PSESX</name>
<dbReference type="PRINTS" id="PR01469">
    <property type="entry name" value="CARBMTKINASE"/>
</dbReference>
<proteinExistence type="inferred from homology"/>
<dbReference type="FunFam" id="3.40.1160.10:FF:000007">
    <property type="entry name" value="Carbamate kinase"/>
    <property type="match status" value="1"/>
</dbReference>
<sequence length="357" mass="37712">MNTVSVGAGLPAIAVGLATAGRLPGPHRRQASSHIDRGVHAFPERTFCMRIVVALGGNALLRRGEPMTADNQRANIRIATEQIAKIHPGNELVIAHGNGPQVGLLSLQAAAYTSVSPYPLDVLGAETEGMIGYIIEQELGNLLDFEVPFATLLTQVEVDAKDPAFQNPTKPIGPVYAKAEAEKLAAEKGWAIAPDGDKYRRVVASPRPKRIFEIRPIKWLLEKKAIVICAGGGGIPTMYGEDGKLRGIEAVIDKDLCSSLLATQLEADLLVIATDVNAAFIDLGKPTQKAIGQAHPDDMEKLGFAAGSMGPKVQAACEFARQTGKTAVIGSLSDIEAIVQGSAGTRISTAKPGITYL</sequence>
<dbReference type="InterPro" id="IPR003964">
    <property type="entry name" value="Carb_kinase"/>
</dbReference>
<dbReference type="PIRSF" id="PIRSF000723">
    <property type="entry name" value="Carbamate_kin"/>
    <property type="match status" value="1"/>
</dbReference>
<dbReference type="GO" id="GO:0008804">
    <property type="term" value="F:carbamate kinase activity"/>
    <property type="evidence" value="ECO:0007669"/>
    <property type="project" value="UniProtKB-UniRule"/>
</dbReference>
<accession>A0A3M5UEL6</accession>
<evidence type="ECO:0000256" key="3">
    <source>
        <dbReference type="ARBA" id="ARBA00022777"/>
    </source>
</evidence>
<comment type="caution">
    <text evidence="6">The sequence shown here is derived from an EMBL/GenBank/DDBJ whole genome shotgun (WGS) entry which is preliminary data.</text>
</comment>
<dbReference type="InterPro" id="IPR036393">
    <property type="entry name" value="AceGlu_kinase-like_sf"/>
</dbReference>
<dbReference type="AlphaFoldDB" id="A0A3M5UEL6"/>
<evidence type="ECO:0000256" key="4">
    <source>
        <dbReference type="NCBIfam" id="TIGR00746"/>
    </source>
</evidence>
<evidence type="ECO:0000256" key="1">
    <source>
        <dbReference type="ARBA" id="ARBA00011066"/>
    </source>
</evidence>
<keyword evidence="2" id="KW-0808">Transferase</keyword>
<organism evidence="6 7">
    <name type="scientific">Pseudomonas syringae pv. avii</name>
    <dbReference type="NCBI Taxonomy" id="663959"/>
    <lineage>
        <taxon>Bacteria</taxon>
        <taxon>Pseudomonadati</taxon>
        <taxon>Pseudomonadota</taxon>
        <taxon>Gammaproteobacteria</taxon>
        <taxon>Pseudomonadales</taxon>
        <taxon>Pseudomonadaceae</taxon>
        <taxon>Pseudomonas</taxon>
        <taxon>Pseudomonas syringae</taxon>
    </lineage>
</organism>
<evidence type="ECO:0000313" key="7">
    <source>
        <dbReference type="Proteomes" id="UP000280395"/>
    </source>
</evidence>
<dbReference type="EMBL" id="RBUA01001384">
    <property type="protein sequence ID" value="RMU43964.1"/>
    <property type="molecule type" value="Genomic_DNA"/>
</dbReference>
<dbReference type="Proteomes" id="UP000280395">
    <property type="component" value="Unassembled WGS sequence"/>
</dbReference>
<gene>
    <name evidence="6" type="ORF">ALP29_00855</name>
</gene>
<feature type="domain" description="Aspartate/glutamate/uridylate kinase" evidence="5">
    <location>
        <begin position="49"/>
        <end position="330"/>
    </location>
</feature>
<dbReference type="SUPFAM" id="SSF53633">
    <property type="entry name" value="Carbamate kinase-like"/>
    <property type="match status" value="1"/>
</dbReference>
<dbReference type="NCBIfam" id="TIGR00746">
    <property type="entry name" value="arcC"/>
    <property type="match status" value="1"/>
</dbReference>
<dbReference type="InterPro" id="IPR001048">
    <property type="entry name" value="Asp/Glu/Uridylate_kinase"/>
</dbReference>
<dbReference type="PANTHER" id="PTHR30409">
    <property type="entry name" value="CARBAMATE KINASE"/>
    <property type="match status" value="1"/>
</dbReference>
<comment type="similarity">
    <text evidence="1">Belongs to the carbamate kinase family.</text>
</comment>
<evidence type="ECO:0000313" key="6">
    <source>
        <dbReference type="EMBL" id="RMU43964.1"/>
    </source>
</evidence>
<protein>
    <recommendedName>
        <fullName evidence="4">Carbamate kinase</fullName>
        <ecNumber evidence="4">2.7.2.2</ecNumber>
    </recommendedName>
</protein>